<protein>
    <submittedName>
        <fullName evidence="1">PTS cellobiose transporter subunit IIB</fullName>
    </submittedName>
</protein>
<name>A0AC61MXW0_9FIRM</name>
<keyword evidence="2" id="KW-1185">Reference proteome</keyword>
<evidence type="ECO:0000313" key="2">
    <source>
        <dbReference type="Proteomes" id="UP000595814"/>
    </source>
</evidence>
<sequence>MKKAVIICVGAMSSSVMAKKTTDYFKNKGEEIQVDASSVGEGKKQIEKDEYDVYLLSPQAKMNYDSLNTMAKKSNKEIVNIPFDAYVPIPTGVEKLAKLIENNI</sequence>
<dbReference type="Proteomes" id="UP000595814">
    <property type="component" value="Chromosome"/>
</dbReference>
<reference evidence="1 2" key="1">
    <citation type="journal article" date="2022" name="Int. J. Syst. Evol. Microbiol.">
        <title>Miniphocaeibacter halophilus sp. nov., an ammonium-tolerant acetate-producing bacterium isolated from a biogas system.</title>
        <authorList>
            <person name="Schnurer A."/>
            <person name="Singh A."/>
            <person name="Bi S."/>
            <person name="Qiao W."/>
            <person name="Westerholm M."/>
        </authorList>
    </citation>
    <scope>NUCLEOTIDE SEQUENCE [LARGE SCALE GENOMIC DNA]</scope>
    <source>
        <strain evidence="1 2">AMB_01</strain>
    </source>
</reference>
<gene>
    <name evidence="1" type="ORF">JFY71_01105</name>
</gene>
<dbReference type="EMBL" id="CP066744">
    <property type="protein sequence ID" value="QQK08163.1"/>
    <property type="molecule type" value="Genomic_DNA"/>
</dbReference>
<evidence type="ECO:0000313" key="1">
    <source>
        <dbReference type="EMBL" id="QQK08163.1"/>
    </source>
</evidence>
<proteinExistence type="predicted"/>
<organism evidence="1 2">
    <name type="scientific">Miniphocaeibacter halophilus</name>
    <dbReference type="NCBI Taxonomy" id="2931922"/>
    <lineage>
        <taxon>Bacteria</taxon>
        <taxon>Bacillati</taxon>
        <taxon>Bacillota</taxon>
        <taxon>Tissierellia</taxon>
        <taxon>Tissierellales</taxon>
        <taxon>Peptoniphilaceae</taxon>
        <taxon>Miniphocaeibacter</taxon>
    </lineage>
</organism>
<accession>A0AC61MXW0</accession>